<evidence type="ECO:0000313" key="3">
    <source>
        <dbReference type="Proteomes" id="UP000008827"/>
    </source>
</evidence>
<reference evidence="1 2" key="1">
    <citation type="journal article" date="2010" name="Nature">
        <title>Genome sequence of the palaeopolyploid soybean.</title>
        <authorList>
            <person name="Schmutz J."/>
            <person name="Cannon S.B."/>
            <person name="Schlueter J."/>
            <person name="Ma J."/>
            <person name="Mitros T."/>
            <person name="Nelson W."/>
            <person name="Hyten D.L."/>
            <person name="Song Q."/>
            <person name="Thelen J.J."/>
            <person name="Cheng J."/>
            <person name="Xu D."/>
            <person name="Hellsten U."/>
            <person name="May G.D."/>
            <person name="Yu Y."/>
            <person name="Sakurai T."/>
            <person name="Umezawa T."/>
            <person name="Bhattacharyya M.K."/>
            <person name="Sandhu D."/>
            <person name="Valliyodan B."/>
            <person name="Lindquist E."/>
            <person name="Peto M."/>
            <person name="Grant D."/>
            <person name="Shu S."/>
            <person name="Goodstein D."/>
            <person name="Barry K."/>
            <person name="Futrell-Griggs M."/>
            <person name="Abernathy B."/>
            <person name="Du J."/>
            <person name="Tian Z."/>
            <person name="Zhu L."/>
            <person name="Gill N."/>
            <person name="Joshi T."/>
            <person name="Libault M."/>
            <person name="Sethuraman A."/>
            <person name="Zhang X.-C."/>
            <person name="Shinozaki K."/>
            <person name="Nguyen H.T."/>
            <person name="Wing R.A."/>
            <person name="Cregan P."/>
            <person name="Specht J."/>
            <person name="Grimwood J."/>
            <person name="Rokhsar D."/>
            <person name="Stacey G."/>
            <person name="Shoemaker R.C."/>
            <person name="Jackson S.A."/>
        </authorList>
    </citation>
    <scope>NUCLEOTIDE SEQUENCE [LARGE SCALE GENOMIC DNA]</scope>
    <source>
        <strain evidence="2">cv. Williams 82</strain>
        <tissue evidence="1">Callus</tissue>
    </source>
</reference>
<dbReference type="EMBL" id="CM000847">
    <property type="protein sequence ID" value="KRH14564.1"/>
    <property type="molecule type" value="Genomic_DNA"/>
</dbReference>
<evidence type="ECO:0000313" key="1">
    <source>
        <dbReference type="EMBL" id="KRH14564.1"/>
    </source>
</evidence>
<protein>
    <submittedName>
        <fullName evidence="1 2">Uncharacterized protein</fullName>
    </submittedName>
</protein>
<name>A0A0R0GKB3_SOYBN</name>
<dbReference type="InParanoid" id="A0A0R0GKB3"/>
<keyword evidence="3" id="KW-1185">Reference proteome</keyword>
<dbReference type="AlphaFoldDB" id="A0A0R0GKB3"/>
<accession>A0A0R0GKB3</accession>
<organism evidence="1">
    <name type="scientific">Glycine max</name>
    <name type="common">Soybean</name>
    <name type="synonym">Glycine hispida</name>
    <dbReference type="NCBI Taxonomy" id="3847"/>
    <lineage>
        <taxon>Eukaryota</taxon>
        <taxon>Viridiplantae</taxon>
        <taxon>Streptophyta</taxon>
        <taxon>Embryophyta</taxon>
        <taxon>Tracheophyta</taxon>
        <taxon>Spermatophyta</taxon>
        <taxon>Magnoliopsida</taxon>
        <taxon>eudicotyledons</taxon>
        <taxon>Gunneridae</taxon>
        <taxon>Pentapetalae</taxon>
        <taxon>rosids</taxon>
        <taxon>fabids</taxon>
        <taxon>Fabales</taxon>
        <taxon>Fabaceae</taxon>
        <taxon>Papilionoideae</taxon>
        <taxon>50 kb inversion clade</taxon>
        <taxon>NPAAA clade</taxon>
        <taxon>indigoferoid/millettioid clade</taxon>
        <taxon>Phaseoleae</taxon>
        <taxon>Glycine</taxon>
        <taxon>Glycine subgen. Soja</taxon>
    </lineage>
</organism>
<gene>
    <name evidence="1" type="ORF">GLYMA_14G033800</name>
</gene>
<evidence type="ECO:0000313" key="2">
    <source>
        <dbReference type="EnsemblPlants" id="KRH14564"/>
    </source>
</evidence>
<reference evidence="2" key="2">
    <citation type="submission" date="2018-02" db="UniProtKB">
        <authorList>
            <consortium name="EnsemblPlants"/>
        </authorList>
    </citation>
    <scope>IDENTIFICATION</scope>
    <source>
        <strain evidence="2">Williams 82</strain>
    </source>
</reference>
<sequence length="73" mass="8489">MTNKSPRHNFTAAPGLALKKMKNATKLLISLYMKETPLQTIWVWLWQGSEITPMNKDMRDYGEKINKLHSVRS</sequence>
<dbReference type="EnsemblPlants" id="KRH14564">
    <property type="protein sequence ID" value="KRH14564"/>
    <property type="gene ID" value="GLYMA_14G033800"/>
</dbReference>
<dbReference type="Proteomes" id="UP000008827">
    <property type="component" value="Chromosome 14"/>
</dbReference>
<reference evidence="1" key="3">
    <citation type="submission" date="2018-07" db="EMBL/GenBank/DDBJ databases">
        <title>WGS assembly of Glycine max.</title>
        <authorList>
            <person name="Schmutz J."/>
            <person name="Cannon S."/>
            <person name="Schlueter J."/>
            <person name="Ma J."/>
            <person name="Mitros T."/>
            <person name="Nelson W."/>
            <person name="Hyten D."/>
            <person name="Song Q."/>
            <person name="Thelen J."/>
            <person name="Cheng J."/>
            <person name="Xu D."/>
            <person name="Hellsten U."/>
            <person name="May G."/>
            <person name="Yu Y."/>
            <person name="Sakurai T."/>
            <person name="Umezawa T."/>
            <person name="Bhattacharyya M."/>
            <person name="Sandhu D."/>
            <person name="Valliyodan B."/>
            <person name="Lindquist E."/>
            <person name="Peto M."/>
            <person name="Grant D."/>
            <person name="Shu S."/>
            <person name="Goodstein D."/>
            <person name="Barry K."/>
            <person name="Futrell-Griggs M."/>
            <person name="Abernathy B."/>
            <person name="Du J."/>
            <person name="Tian Z."/>
            <person name="Zhu L."/>
            <person name="Gill N."/>
            <person name="Joshi T."/>
            <person name="Libault M."/>
            <person name="Sethuraman A."/>
            <person name="Zhang X."/>
            <person name="Shinozaki K."/>
            <person name="Nguyen H."/>
            <person name="Wing R."/>
            <person name="Cregan P."/>
            <person name="Specht J."/>
            <person name="Grimwood J."/>
            <person name="Rokhsar D."/>
            <person name="Stacey G."/>
            <person name="Shoemaker R."/>
            <person name="Jackson S."/>
        </authorList>
    </citation>
    <scope>NUCLEOTIDE SEQUENCE</scope>
    <source>
        <tissue evidence="1">Callus</tissue>
    </source>
</reference>
<proteinExistence type="predicted"/>
<dbReference type="Gramene" id="KRH14564">
    <property type="protein sequence ID" value="KRH14564"/>
    <property type="gene ID" value="GLYMA_14G033800"/>
</dbReference>